<dbReference type="AlphaFoldDB" id="A0A918YUG0"/>
<evidence type="ECO:0000313" key="3">
    <source>
        <dbReference type="Proteomes" id="UP000617734"/>
    </source>
</evidence>
<evidence type="ECO:0000313" key="2">
    <source>
        <dbReference type="EMBL" id="GHE25302.1"/>
    </source>
</evidence>
<protein>
    <submittedName>
        <fullName evidence="2">Uncharacterized protein</fullName>
    </submittedName>
</protein>
<reference evidence="2" key="2">
    <citation type="submission" date="2020-09" db="EMBL/GenBank/DDBJ databases">
        <authorList>
            <person name="Sun Q."/>
            <person name="Ohkuma M."/>
        </authorList>
    </citation>
    <scope>NUCLEOTIDE SEQUENCE</scope>
    <source>
        <strain evidence="2">JCM 4646</strain>
    </source>
</reference>
<keyword evidence="3" id="KW-1185">Reference proteome</keyword>
<feature type="region of interest" description="Disordered" evidence="1">
    <location>
        <begin position="1"/>
        <end position="67"/>
    </location>
</feature>
<gene>
    <name evidence="2" type="ORF">GCM10018781_76570</name>
</gene>
<feature type="compositionally biased region" description="Low complexity" evidence="1">
    <location>
        <begin position="26"/>
        <end position="35"/>
    </location>
</feature>
<organism evidence="2 3">
    <name type="scientific">Kitasatospora indigofera</name>
    <dbReference type="NCBI Taxonomy" id="67307"/>
    <lineage>
        <taxon>Bacteria</taxon>
        <taxon>Bacillati</taxon>
        <taxon>Actinomycetota</taxon>
        <taxon>Actinomycetes</taxon>
        <taxon>Kitasatosporales</taxon>
        <taxon>Streptomycetaceae</taxon>
        <taxon>Kitasatospora</taxon>
    </lineage>
</organism>
<proteinExistence type="predicted"/>
<sequence>MPAPRKAVRRPAADRPRPVPHDSLTAGLAAGAAGAAGRGRDPLPVREAVPSPGERGEAAVPASPAPWRPTGYAPHLDARLLPDIALAGLPDHGPPLWRIVEVRVGGRWRPAVVERWRLHHGSTRWIALLRWGSGPQERGWVLYDPATVRQAPRPTDVVPGAREGLAGVLGPGVQPPGALRRASRSCPSHGRRYGSRPTAR</sequence>
<dbReference type="Proteomes" id="UP000617734">
    <property type="component" value="Unassembled WGS sequence"/>
</dbReference>
<dbReference type="EMBL" id="BNBO01000082">
    <property type="protein sequence ID" value="GHE25302.1"/>
    <property type="molecule type" value="Genomic_DNA"/>
</dbReference>
<name>A0A918YUG0_9ACTN</name>
<comment type="caution">
    <text evidence="2">The sequence shown here is derived from an EMBL/GenBank/DDBJ whole genome shotgun (WGS) entry which is preliminary data.</text>
</comment>
<feature type="compositionally biased region" description="Basic residues" evidence="1">
    <location>
        <begin position="189"/>
        <end position="200"/>
    </location>
</feature>
<feature type="compositionally biased region" description="Basic and acidic residues" evidence="1">
    <location>
        <begin position="11"/>
        <end position="20"/>
    </location>
</feature>
<reference evidence="2" key="1">
    <citation type="journal article" date="2014" name="Int. J. Syst. Evol. Microbiol.">
        <title>Complete genome sequence of Corynebacterium casei LMG S-19264T (=DSM 44701T), isolated from a smear-ripened cheese.</title>
        <authorList>
            <consortium name="US DOE Joint Genome Institute (JGI-PGF)"/>
            <person name="Walter F."/>
            <person name="Albersmeier A."/>
            <person name="Kalinowski J."/>
            <person name="Ruckert C."/>
        </authorList>
    </citation>
    <scope>NUCLEOTIDE SEQUENCE</scope>
    <source>
        <strain evidence="2">JCM 4646</strain>
    </source>
</reference>
<evidence type="ECO:0000256" key="1">
    <source>
        <dbReference type="SAM" id="MobiDB-lite"/>
    </source>
</evidence>
<accession>A0A918YUG0</accession>
<feature type="region of interest" description="Disordered" evidence="1">
    <location>
        <begin position="168"/>
        <end position="200"/>
    </location>
</feature>